<evidence type="ECO:0008006" key="3">
    <source>
        <dbReference type="Google" id="ProtNLM"/>
    </source>
</evidence>
<organism evidence="1 2">
    <name type="scientific">Phenylobacterium hankyongense</name>
    <dbReference type="NCBI Taxonomy" id="1813876"/>
    <lineage>
        <taxon>Bacteria</taxon>
        <taxon>Pseudomonadati</taxon>
        <taxon>Pseudomonadota</taxon>
        <taxon>Alphaproteobacteria</taxon>
        <taxon>Caulobacterales</taxon>
        <taxon>Caulobacteraceae</taxon>
        <taxon>Phenylobacterium</taxon>
    </lineage>
</organism>
<protein>
    <recommendedName>
        <fullName evidence="3">Molecular chaperone</fullName>
    </recommendedName>
</protein>
<gene>
    <name evidence="1" type="ORF">DJ021_17995</name>
</gene>
<keyword evidence="2" id="KW-1185">Reference proteome</keyword>
<accession>A0A328B3X0</accession>
<name>A0A328B3X0_9CAUL</name>
<sequence>MLQAMAHRGRSRADAGLADVRRILVAGVLIAAAAAPMAWSQPQPTPLDRRDAARLDTLGAGLDVSPRRLTLTPGRSASVYIFNRTGPRTTFDVTLVDRVMLPDGRLVELADAAADPAQRTVADRMRSAKPVLKFMPRRITLEPKSGETVRISVPRSAAIAGEVRTHLSITAIPPPEAGLTADAAAAGERGLAFRVLALFTTSLPVIVRPAAADVRAQIENLTLETPGGGGSADSTPVLSFDLVRVGANSLFGNIEVRGRRSDEAPLSLAKGVGVYPEIERRRVRLALNREPFGDELLRITFTDDDTMPGRVLATHTLAYRPNLPVAPRKSDAVAIARR</sequence>
<dbReference type="SUPFAM" id="SSF49354">
    <property type="entry name" value="PapD-like"/>
    <property type="match status" value="1"/>
</dbReference>
<dbReference type="RefSeq" id="WP_111458847.1">
    <property type="nucleotide sequence ID" value="NZ_QFYP01000001.1"/>
</dbReference>
<dbReference type="Proteomes" id="UP000249842">
    <property type="component" value="Unassembled WGS sequence"/>
</dbReference>
<evidence type="ECO:0000313" key="2">
    <source>
        <dbReference type="Proteomes" id="UP000249842"/>
    </source>
</evidence>
<evidence type="ECO:0000313" key="1">
    <source>
        <dbReference type="EMBL" id="RAK61557.1"/>
    </source>
</evidence>
<dbReference type="InterPro" id="IPR008962">
    <property type="entry name" value="PapD-like_sf"/>
</dbReference>
<proteinExistence type="predicted"/>
<dbReference type="AlphaFoldDB" id="A0A328B3X0"/>
<dbReference type="EMBL" id="QFYP01000001">
    <property type="protein sequence ID" value="RAK61557.1"/>
    <property type="molecule type" value="Genomic_DNA"/>
</dbReference>
<dbReference type="OrthoDB" id="6658153at2"/>
<reference evidence="2" key="1">
    <citation type="submission" date="2018-05" db="EMBL/GenBank/DDBJ databases">
        <authorList>
            <person name="Li X."/>
        </authorList>
    </citation>
    <scope>NUCLEOTIDE SEQUENCE [LARGE SCALE GENOMIC DNA]</scope>
    <source>
        <strain evidence="2">HKS-05</strain>
    </source>
</reference>
<comment type="caution">
    <text evidence="1">The sequence shown here is derived from an EMBL/GenBank/DDBJ whole genome shotgun (WGS) entry which is preliminary data.</text>
</comment>